<evidence type="ECO:0000256" key="1">
    <source>
        <dbReference type="ARBA" id="ARBA00007326"/>
    </source>
</evidence>
<dbReference type="Pfam" id="PF11055">
    <property type="entry name" value="Gsf2"/>
    <property type="match status" value="1"/>
</dbReference>
<comment type="similarity">
    <text evidence="1">Belongs to the eukaryotic ribosomal protein eL30 family.</text>
</comment>
<dbReference type="PANTHER" id="PTHR11449">
    <property type="entry name" value="RIBOSOMAL PROTEIN L30"/>
    <property type="match status" value="1"/>
</dbReference>
<dbReference type="PROSITE" id="PS00709">
    <property type="entry name" value="RIBOSOMAL_L30E_1"/>
    <property type="match status" value="1"/>
</dbReference>
<protein>
    <recommendedName>
        <fullName evidence="4">Ribosomal protein eL8/eL30/eS12/Gadd45 domain-containing protein</fullName>
    </recommendedName>
</protein>
<keyword evidence="6" id="KW-1185">Reference proteome</keyword>
<dbReference type="EMBL" id="JAHLVD010000015">
    <property type="protein sequence ID" value="KAG7846056.1"/>
    <property type="molecule type" value="Genomic_DNA"/>
</dbReference>
<dbReference type="InterPro" id="IPR029064">
    <property type="entry name" value="Ribosomal_eL30-like_sf"/>
</dbReference>
<comment type="caution">
    <text evidence="5">The sequence shown here is derived from an EMBL/GenBank/DDBJ whole genome shotgun (WGS) entry which is preliminary data.</text>
</comment>
<dbReference type="Gene3D" id="3.30.1330.30">
    <property type="match status" value="1"/>
</dbReference>
<dbReference type="InterPro" id="IPR039109">
    <property type="entry name" value="Ribosomal_eL30-like"/>
</dbReference>
<accession>A0ABQ7RR61</accession>
<dbReference type="SUPFAM" id="SSF55315">
    <property type="entry name" value="L30e-like"/>
    <property type="match status" value="1"/>
</dbReference>
<evidence type="ECO:0000313" key="5">
    <source>
        <dbReference type="EMBL" id="KAG7846056.1"/>
    </source>
</evidence>
<organism evidence="5 6">
    <name type="scientific">Pichia angusta</name>
    <name type="common">Yeast</name>
    <name type="synonym">Hansenula polymorpha</name>
    <dbReference type="NCBI Taxonomy" id="870730"/>
    <lineage>
        <taxon>Eukaryota</taxon>
        <taxon>Fungi</taxon>
        <taxon>Dikarya</taxon>
        <taxon>Ascomycota</taxon>
        <taxon>Saccharomycotina</taxon>
        <taxon>Pichiomycetes</taxon>
        <taxon>Pichiales</taxon>
        <taxon>Pichiaceae</taxon>
        <taxon>Ogataea</taxon>
    </lineage>
</organism>
<keyword evidence="2" id="KW-0689">Ribosomal protein</keyword>
<evidence type="ECO:0000313" key="6">
    <source>
        <dbReference type="Proteomes" id="UP001197328"/>
    </source>
</evidence>
<dbReference type="InterPro" id="IPR004038">
    <property type="entry name" value="Ribosomal_eL8/eL30/eS12/Gad45"/>
</dbReference>
<dbReference type="PROSITE" id="PS00993">
    <property type="entry name" value="RIBOSOMAL_L30E_2"/>
    <property type="match status" value="1"/>
</dbReference>
<gene>
    <name evidence="5" type="ORF">KL940_004643</name>
</gene>
<feature type="domain" description="Ribosomal protein eL8/eL30/eS12/Gadd45" evidence="4">
    <location>
        <begin position="2"/>
        <end position="92"/>
    </location>
</feature>
<dbReference type="InterPro" id="IPR022757">
    <property type="entry name" value="Gsf2"/>
</dbReference>
<name>A0ABQ7RR61_PICAN</name>
<dbReference type="Pfam" id="PF01248">
    <property type="entry name" value="Ribosomal_L7Ae"/>
    <property type="match status" value="1"/>
</dbReference>
<evidence type="ECO:0000256" key="2">
    <source>
        <dbReference type="ARBA" id="ARBA00022980"/>
    </source>
</evidence>
<dbReference type="NCBIfam" id="NF002172">
    <property type="entry name" value="PRK01018.1"/>
    <property type="match status" value="1"/>
</dbReference>
<evidence type="ECO:0000259" key="4">
    <source>
        <dbReference type="Pfam" id="PF01248"/>
    </source>
</evidence>
<keyword evidence="3" id="KW-0687">Ribonucleoprotein</keyword>
<evidence type="ECO:0000256" key="3">
    <source>
        <dbReference type="ARBA" id="ARBA00023274"/>
    </source>
</evidence>
<dbReference type="Proteomes" id="UP001197328">
    <property type="component" value="Unassembled WGS sequence"/>
</dbReference>
<proteinExistence type="inferred from homology"/>
<sequence length="497" mass="56465">MNAKLALAMKSGKFTLGYKSVVKSLRQGKAKLIIIAANTPVLRKSELEYYAMLSKTAIYYFQGGNNELGTACGKLFRVGTLAILDAGDSDILSAVTFDRLGLRNQKTIESRAFVTSRYPERHDNFSAGREYCTYFIMAEKQEYALDVYIRMNLDDEKDYCFEVKKTQTFRDLFQIFETLPLALCPSIFYNRVPKGFMVSRCPGELTAEGGVLFGHQADKPEWLTRVSNDDLVVSKVWPGQLLLPIWEEKTFLTYSIYAALLTWLYTDLPDFISPTPGIALTTWVCKGICYLVEKYHDAGFAEHLRGELLSESGKVLQCVFFFFHVLKVLIIFGSLNFGAVNPYSFTGKPPAITKEDLIRIGWTGSRKVTLEAFKEDYRKYRIEKAGGLMAAHKAGSLSKLSQTTITLGEGEGFNTPLDTKGKLTLKDLEDQDKFFLTLDLIIAQEKFFHEQHADLDEMEFAKAYKKFRNYGPFETSPQIKKIVEKRFEKDIKPSLKE</sequence>
<reference evidence="5 6" key="1">
    <citation type="journal article" date="2021" name="G3 (Bethesda)">
        <title>Genomic diversity, chromosomal rearrangements, and interspecies hybridization in the ogataea polymorpha species complex.</title>
        <authorList>
            <person name="Hanson S.J."/>
            <person name="Cinneide E.O."/>
            <person name="Salzberg L.I."/>
            <person name="Wolfe K.H."/>
            <person name="McGowan J."/>
            <person name="Fitzpatrick D.A."/>
            <person name="Matlin K."/>
        </authorList>
    </citation>
    <scope>NUCLEOTIDE SEQUENCE [LARGE SCALE GENOMIC DNA]</scope>
    <source>
        <strain evidence="5">51-138</strain>
    </source>
</reference>
<dbReference type="InterPro" id="IPR022991">
    <property type="entry name" value="Ribosomal_eL30_CS"/>
</dbReference>